<keyword evidence="2" id="KW-1185">Reference proteome</keyword>
<evidence type="ECO:0008006" key="3">
    <source>
        <dbReference type="Google" id="ProtNLM"/>
    </source>
</evidence>
<proteinExistence type="predicted"/>
<evidence type="ECO:0000313" key="2">
    <source>
        <dbReference type="Proteomes" id="UP000295217"/>
    </source>
</evidence>
<reference evidence="1 2" key="1">
    <citation type="submission" date="2019-02" db="EMBL/GenBank/DDBJ databases">
        <title>Draft genome sequences of novel Actinobacteria.</title>
        <authorList>
            <person name="Sahin N."/>
            <person name="Ay H."/>
            <person name="Saygin H."/>
        </authorList>
    </citation>
    <scope>NUCLEOTIDE SEQUENCE [LARGE SCALE GENOMIC DNA]</scope>
    <source>
        <strain evidence="1 2">8K307</strain>
    </source>
</reference>
<gene>
    <name evidence="1" type="ORF">E1262_17570</name>
</gene>
<comment type="caution">
    <text evidence="1">The sequence shown here is derived from an EMBL/GenBank/DDBJ whole genome shotgun (WGS) entry which is preliminary data.</text>
</comment>
<protein>
    <recommendedName>
        <fullName evidence="3">DUF3592 domain-containing protein</fullName>
    </recommendedName>
</protein>
<dbReference type="EMBL" id="SMLB01000025">
    <property type="protein sequence ID" value="TDD67826.1"/>
    <property type="molecule type" value="Genomic_DNA"/>
</dbReference>
<dbReference type="Proteomes" id="UP000295217">
    <property type="component" value="Unassembled WGS sequence"/>
</dbReference>
<sequence length="125" mass="13518">MGNLLRIVIGLAGLVAAAWSASRTLRMRRHGRPADAVVTESTLHHRTGGQGQRTSRWVSMVRFQDEDGAERTSLLPGRFTVGETVRILYLPDGSERVARAGKASFQETFMILGATAGGIALTLLI</sequence>
<dbReference type="OrthoDB" id="5190010at2"/>
<dbReference type="RefSeq" id="WP_132104440.1">
    <property type="nucleotide sequence ID" value="NZ_SMLB01000025.1"/>
</dbReference>
<accession>A0A4R5A9L9</accession>
<dbReference type="AlphaFoldDB" id="A0A4R5A9L9"/>
<evidence type="ECO:0000313" key="1">
    <source>
        <dbReference type="EMBL" id="TDD67826.1"/>
    </source>
</evidence>
<organism evidence="1 2">
    <name type="scientific">Jiangella aurantiaca</name>
    <dbReference type="NCBI Taxonomy" id="2530373"/>
    <lineage>
        <taxon>Bacteria</taxon>
        <taxon>Bacillati</taxon>
        <taxon>Actinomycetota</taxon>
        <taxon>Actinomycetes</taxon>
        <taxon>Jiangellales</taxon>
        <taxon>Jiangellaceae</taxon>
        <taxon>Jiangella</taxon>
    </lineage>
</organism>
<name>A0A4R5A9L9_9ACTN</name>